<evidence type="ECO:0000259" key="7">
    <source>
        <dbReference type="Pfam" id="PF00892"/>
    </source>
</evidence>
<feature type="transmembrane region" description="Helical" evidence="6">
    <location>
        <begin position="16"/>
        <end position="36"/>
    </location>
</feature>
<evidence type="ECO:0000256" key="1">
    <source>
        <dbReference type="ARBA" id="ARBA00004141"/>
    </source>
</evidence>
<feature type="domain" description="EamA" evidence="7">
    <location>
        <begin position="17"/>
        <end position="156"/>
    </location>
</feature>
<feature type="transmembrane region" description="Helical" evidence="6">
    <location>
        <begin position="48"/>
        <end position="65"/>
    </location>
</feature>
<evidence type="ECO:0000256" key="3">
    <source>
        <dbReference type="ARBA" id="ARBA00022692"/>
    </source>
</evidence>
<evidence type="ECO:0000313" key="9">
    <source>
        <dbReference type="Proteomes" id="UP001346149"/>
    </source>
</evidence>
<feature type="transmembrane region" description="Helical" evidence="6">
    <location>
        <begin position="221"/>
        <end position="241"/>
    </location>
</feature>
<keyword evidence="9" id="KW-1185">Reference proteome</keyword>
<keyword evidence="5 6" id="KW-0472">Membrane</keyword>
<evidence type="ECO:0000256" key="2">
    <source>
        <dbReference type="ARBA" id="ARBA00007635"/>
    </source>
</evidence>
<dbReference type="PANTHER" id="PTHR31218">
    <property type="entry name" value="WAT1-RELATED PROTEIN"/>
    <property type="match status" value="1"/>
</dbReference>
<accession>A0AAN7RIB8</accession>
<dbReference type="GO" id="GO:0022857">
    <property type="term" value="F:transmembrane transporter activity"/>
    <property type="evidence" value="ECO:0007669"/>
    <property type="project" value="InterPro"/>
</dbReference>
<feature type="transmembrane region" description="Helical" evidence="6">
    <location>
        <begin position="138"/>
        <end position="158"/>
    </location>
</feature>
<name>A0AAN7RIB8_TRANT</name>
<feature type="transmembrane region" description="Helical" evidence="6">
    <location>
        <begin position="253"/>
        <end position="276"/>
    </location>
</feature>
<dbReference type="SUPFAM" id="SSF103481">
    <property type="entry name" value="Multidrug resistance efflux transporter EmrE"/>
    <property type="match status" value="2"/>
</dbReference>
<dbReference type="EMBL" id="JAXQNO010000004">
    <property type="protein sequence ID" value="KAK4799381.1"/>
    <property type="molecule type" value="Genomic_DNA"/>
</dbReference>
<keyword evidence="3 6" id="KW-0812">Transmembrane</keyword>
<dbReference type="InterPro" id="IPR030184">
    <property type="entry name" value="WAT1-related"/>
</dbReference>
<evidence type="ECO:0000256" key="6">
    <source>
        <dbReference type="RuleBase" id="RU363077"/>
    </source>
</evidence>
<feature type="transmembrane region" description="Helical" evidence="6">
    <location>
        <begin position="102"/>
        <end position="126"/>
    </location>
</feature>
<feature type="transmembrane region" description="Helical" evidence="6">
    <location>
        <begin position="314"/>
        <end position="333"/>
    </location>
</feature>
<dbReference type="AlphaFoldDB" id="A0AAN7RIB8"/>
<feature type="transmembrane region" description="Helical" evidence="6">
    <location>
        <begin position="77"/>
        <end position="96"/>
    </location>
</feature>
<feature type="transmembrane region" description="Helical" evidence="6">
    <location>
        <begin position="288"/>
        <end position="308"/>
    </location>
</feature>
<dbReference type="InterPro" id="IPR037185">
    <property type="entry name" value="EmrE-like"/>
</dbReference>
<keyword evidence="4 6" id="KW-1133">Transmembrane helix</keyword>
<comment type="similarity">
    <text evidence="2 6">Belongs to the drug/metabolite transporter (DMT) superfamily. Plant drug/metabolite exporter (P-DME) (TC 2.A.7.4) family.</text>
</comment>
<proteinExistence type="inferred from homology"/>
<comment type="subcellular location">
    <subcellularLocation>
        <location evidence="1 6">Membrane</location>
        <topology evidence="1 6">Multi-pass membrane protein</topology>
    </subcellularLocation>
</comment>
<dbReference type="GO" id="GO:0016020">
    <property type="term" value="C:membrane"/>
    <property type="evidence" value="ECO:0007669"/>
    <property type="project" value="UniProtKB-SubCell"/>
</dbReference>
<organism evidence="8 9">
    <name type="scientific">Trapa natans</name>
    <name type="common">Water chestnut</name>
    <dbReference type="NCBI Taxonomy" id="22666"/>
    <lineage>
        <taxon>Eukaryota</taxon>
        <taxon>Viridiplantae</taxon>
        <taxon>Streptophyta</taxon>
        <taxon>Embryophyta</taxon>
        <taxon>Tracheophyta</taxon>
        <taxon>Spermatophyta</taxon>
        <taxon>Magnoliopsida</taxon>
        <taxon>eudicotyledons</taxon>
        <taxon>Gunneridae</taxon>
        <taxon>Pentapetalae</taxon>
        <taxon>rosids</taxon>
        <taxon>malvids</taxon>
        <taxon>Myrtales</taxon>
        <taxon>Lythraceae</taxon>
        <taxon>Trapa</taxon>
    </lineage>
</organism>
<evidence type="ECO:0000256" key="5">
    <source>
        <dbReference type="ARBA" id="ARBA00023136"/>
    </source>
</evidence>
<sequence>MEAKKLGDTLTRAKPFLAVIFIQFGFAGMTVITKFALDKGMDQHVFVVYRHLVATLVIAPFALVFERKRRPKMTISIFIKIAILGLLEPVIDQNLYYTGMKLTSATFTSAMCNVLPAFAFILAWIFRLEKVKLKKIHSQAKIVGTIVTVGGAMLMTLVKGAVINLPWAHQSGASSSAAAAAASSAKQDPIKGAIMIMSGCFCWASFVILQAITLKAYPVELSLTALICLMGCLEGAVFAVAFEGGFRGSSWAIHFDAILVSIVYSGIICSGVQYYLQGVVMKSRGPVFITAFNPLSMVIVAILGSFILHEILTVGRIIGALVIVTGLYMVLWGKSKDEIESPSDNGGSSHKVASAETDLEAIPVSMPGSIEVASYVAVDVTSKVKPAAHHGAV</sequence>
<feature type="transmembrane region" description="Helical" evidence="6">
    <location>
        <begin position="193"/>
        <end position="214"/>
    </location>
</feature>
<reference evidence="8 9" key="1">
    <citation type="journal article" date="2023" name="Hortic Res">
        <title>Pangenome of water caltrop reveals structural variations and asymmetric subgenome divergence after allopolyploidization.</title>
        <authorList>
            <person name="Zhang X."/>
            <person name="Chen Y."/>
            <person name="Wang L."/>
            <person name="Yuan Y."/>
            <person name="Fang M."/>
            <person name="Shi L."/>
            <person name="Lu R."/>
            <person name="Comes H.P."/>
            <person name="Ma Y."/>
            <person name="Chen Y."/>
            <person name="Huang G."/>
            <person name="Zhou Y."/>
            <person name="Zheng Z."/>
            <person name="Qiu Y."/>
        </authorList>
    </citation>
    <scope>NUCLEOTIDE SEQUENCE [LARGE SCALE GENOMIC DNA]</scope>
    <source>
        <strain evidence="8">F231</strain>
    </source>
</reference>
<feature type="domain" description="EamA" evidence="7">
    <location>
        <begin position="191"/>
        <end position="331"/>
    </location>
</feature>
<dbReference type="Proteomes" id="UP001346149">
    <property type="component" value="Unassembled WGS sequence"/>
</dbReference>
<comment type="caution">
    <text evidence="8">The sequence shown here is derived from an EMBL/GenBank/DDBJ whole genome shotgun (WGS) entry which is preliminary data.</text>
</comment>
<gene>
    <name evidence="8" type="ORF">SAY86_024746</name>
</gene>
<evidence type="ECO:0000256" key="4">
    <source>
        <dbReference type="ARBA" id="ARBA00022989"/>
    </source>
</evidence>
<dbReference type="InterPro" id="IPR000620">
    <property type="entry name" value="EamA_dom"/>
</dbReference>
<dbReference type="Pfam" id="PF00892">
    <property type="entry name" value="EamA"/>
    <property type="match status" value="2"/>
</dbReference>
<protein>
    <recommendedName>
        <fullName evidence="6">WAT1-related protein</fullName>
    </recommendedName>
</protein>
<evidence type="ECO:0000313" key="8">
    <source>
        <dbReference type="EMBL" id="KAK4799381.1"/>
    </source>
</evidence>